<feature type="transmembrane region" description="Helical" evidence="1">
    <location>
        <begin position="12"/>
        <end position="34"/>
    </location>
</feature>
<keyword evidence="1" id="KW-0472">Membrane</keyword>
<accession>A0A2M8FAN7</accession>
<reference evidence="3" key="1">
    <citation type="submission" date="2017-09" db="EMBL/GenBank/DDBJ databases">
        <title>Depth-based differentiation of microbial function through sediment-hosted aquifers and enrichment of novel symbionts in the deep terrestrial subsurface.</title>
        <authorList>
            <person name="Probst A.J."/>
            <person name="Ladd B."/>
            <person name="Jarett J.K."/>
            <person name="Geller-Mcgrath D.E."/>
            <person name="Sieber C.M.K."/>
            <person name="Emerson J.B."/>
            <person name="Anantharaman K."/>
            <person name="Thomas B.C."/>
            <person name="Malmstrom R."/>
            <person name="Stieglmeier M."/>
            <person name="Klingl A."/>
            <person name="Woyke T."/>
            <person name="Ryan C.M."/>
            <person name="Banfield J.F."/>
        </authorList>
    </citation>
    <scope>NUCLEOTIDE SEQUENCE [LARGE SCALE GENOMIC DNA]</scope>
</reference>
<evidence type="ECO:0000313" key="3">
    <source>
        <dbReference type="Proteomes" id="UP000231456"/>
    </source>
</evidence>
<dbReference type="AlphaFoldDB" id="A0A2M8FAN7"/>
<feature type="transmembrane region" description="Helical" evidence="1">
    <location>
        <begin position="148"/>
        <end position="173"/>
    </location>
</feature>
<feature type="transmembrane region" description="Helical" evidence="1">
    <location>
        <begin position="120"/>
        <end position="141"/>
    </location>
</feature>
<dbReference type="EMBL" id="PFRH01000037">
    <property type="protein sequence ID" value="PJC52800.1"/>
    <property type="molecule type" value="Genomic_DNA"/>
</dbReference>
<keyword evidence="1" id="KW-0812">Transmembrane</keyword>
<protein>
    <submittedName>
        <fullName evidence="2">Uncharacterized protein</fullName>
    </submittedName>
</protein>
<evidence type="ECO:0000256" key="1">
    <source>
        <dbReference type="SAM" id="Phobius"/>
    </source>
</evidence>
<sequence>MSNELKKTHQDAIAGILIVIGCLVTVGWLLDWAISGELSVMKDPQIVATQLFDKISIRLPFDLPNFLGGILMVIFGLIIYGIPKDNKDPEATYVGVSVGMIFGFLTWLFSLFAFVPEQGLALGLLVGFIVGLTSGFISGFLNEPKFGVLNGVTIGVGTGLGIAMAYGFAWVLLHVTP</sequence>
<feature type="transmembrane region" description="Helical" evidence="1">
    <location>
        <begin position="63"/>
        <end position="82"/>
    </location>
</feature>
<dbReference type="Proteomes" id="UP000231456">
    <property type="component" value="Unassembled WGS sequence"/>
</dbReference>
<name>A0A2M8FAN7_9BACT</name>
<evidence type="ECO:0000313" key="2">
    <source>
        <dbReference type="EMBL" id="PJC52800.1"/>
    </source>
</evidence>
<organism evidence="2 3">
    <name type="scientific">Candidatus Magasanikbacteria bacterium CG_4_9_14_0_2_um_filter_42_11</name>
    <dbReference type="NCBI Taxonomy" id="1974643"/>
    <lineage>
        <taxon>Bacteria</taxon>
        <taxon>Candidatus Magasanikiibacteriota</taxon>
    </lineage>
</organism>
<dbReference type="PROSITE" id="PS51257">
    <property type="entry name" value="PROKAR_LIPOPROTEIN"/>
    <property type="match status" value="1"/>
</dbReference>
<gene>
    <name evidence="2" type="ORF">CO030_00980</name>
</gene>
<comment type="caution">
    <text evidence="2">The sequence shown here is derived from an EMBL/GenBank/DDBJ whole genome shotgun (WGS) entry which is preliminary data.</text>
</comment>
<proteinExistence type="predicted"/>
<feature type="transmembrane region" description="Helical" evidence="1">
    <location>
        <begin position="94"/>
        <end position="114"/>
    </location>
</feature>
<keyword evidence="1" id="KW-1133">Transmembrane helix</keyword>